<dbReference type="InterPro" id="IPR018211">
    <property type="entry name" value="ADH_Fe_CS"/>
</dbReference>
<comment type="similarity">
    <text evidence="1">Belongs to the iron-containing alcohol dehydrogenase family.</text>
</comment>
<evidence type="ECO:0000256" key="1">
    <source>
        <dbReference type="ARBA" id="ARBA00007358"/>
    </source>
</evidence>
<dbReference type="SUPFAM" id="SSF56796">
    <property type="entry name" value="Dehydroquinate synthase-like"/>
    <property type="match status" value="1"/>
</dbReference>
<dbReference type="FunFam" id="3.40.50.1970:FF:000003">
    <property type="entry name" value="Alcohol dehydrogenase, iron-containing"/>
    <property type="match status" value="1"/>
</dbReference>
<dbReference type="PANTHER" id="PTHR43633">
    <property type="entry name" value="ALCOHOL DEHYDROGENASE YQHD"/>
    <property type="match status" value="1"/>
</dbReference>
<organism evidence="7 8">
    <name type="scientific">Priestia koreensis</name>
    <dbReference type="NCBI Taxonomy" id="284581"/>
    <lineage>
        <taxon>Bacteria</taxon>
        <taxon>Bacillati</taxon>
        <taxon>Bacillota</taxon>
        <taxon>Bacilli</taxon>
        <taxon>Bacillales</taxon>
        <taxon>Bacillaceae</taxon>
        <taxon>Priestia</taxon>
    </lineage>
</organism>
<dbReference type="OrthoDB" id="9801156at2"/>
<dbReference type="GO" id="GO:0046872">
    <property type="term" value="F:metal ion binding"/>
    <property type="evidence" value="ECO:0007669"/>
    <property type="project" value="InterPro"/>
</dbReference>
<dbReference type="PROSITE" id="PS00913">
    <property type="entry name" value="ADH_IRON_1"/>
    <property type="match status" value="1"/>
</dbReference>
<dbReference type="CDD" id="cd08187">
    <property type="entry name" value="BDH"/>
    <property type="match status" value="1"/>
</dbReference>
<dbReference type="GO" id="GO:0005829">
    <property type="term" value="C:cytosol"/>
    <property type="evidence" value="ECO:0007669"/>
    <property type="project" value="TreeGrafter"/>
</dbReference>
<dbReference type="GO" id="GO:0008106">
    <property type="term" value="F:alcohol dehydrogenase (NADP+) activity"/>
    <property type="evidence" value="ECO:0007669"/>
    <property type="project" value="TreeGrafter"/>
</dbReference>
<keyword evidence="2" id="KW-0560">Oxidoreductase</keyword>
<evidence type="ECO:0000256" key="4">
    <source>
        <dbReference type="ARBA" id="ARBA00060530"/>
    </source>
</evidence>
<dbReference type="PATRIC" id="fig|284581.3.peg.189"/>
<dbReference type="GO" id="GO:1990002">
    <property type="term" value="F:methylglyoxal reductase (NADPH) (acetol producing) activity"/>
    <property type="evidence" value="ECO:0007669"/>
    <property type="project" value="TreeGrafter"/>
</dbReference>
<sequence length="387" mass="42456">MDNFTFYNPTKLIFGEDQLSAIKEQLPQYGKKVLLVYGGGSIKRSGLYDDVVAVLKEAEADVHELAGVEPNPRLTTVQKGIDICKTENIEFLLAVGGGSVIDCTKAIAAGAKYDGNVWDIITKKAFASEALPFGTVLTLAATGSEMNAGSVITNWETQEKYGWGSPATFPQFSILDPKNTFTVPKDQTVYGMVDMMSHVFEQYFHHTSNTPLQDRMCESVLKTVIETAPKLLNDLENYELRETILYSGTIALNGMLSMGARGDWATHNIEHAVSAVYDIPHAGGLAILFPNWIKHTLEENPARFAQIAERVFQVDPAGKSDKEVALEGVEKLSAFWSSLGAPSRLADYEIGEDKLDLIADKAMAYGEFGQFKKLNKEDVLAILKASL</sequence>
<dbReference type="EMBL" id="LILC01000005">
    <property type="protein sequence ID" value="KOO48523.1"/>
    <property type="molecule type" value="Genomic_DNA"/>
</dbReference>
<dbReference type="PROSITE" id="PS00060">
    <property type="entry name" value="ADH_IRON_2"/>
    <property type="match status" value="1"/>
</dbReference>
<proteinExistence type="inferred from homology"/>
<comment type="pathway">
    <text evidence="4">Alcohol metabolism; butanol biosynthesis.</text>
</comment>
<comment type="caution">
    <text evidence="7">The sequence shown here is derived from an EMBL/GenBank/DDBJ whole genome shotgun (WGS) entry which is preliminary data.</text>
</comment>
<dbReference type="AlphaFoldDB" id="A0A0M0LCW9"/>
<dbReference type="RefSeq" id="WP_053400245.1">
    <property type="nucleotide sequence ID" value="NZ_JAUKEN010000003.1"/>
</dbReference>
<dbReference type="Proteomes" id="UP000037558">
    <property type="component" value="Unassembled WGS sequence"/>
</dbReference>
<reference evidence="8" key="1">
    <citation type="submission" date="2015-08" db="EMBL/GenBank/DDBJ databases">
        <title>Fjat-14210 dsm16467.</title>
        <authorList>
            <person name="Liu B."/>
            <person name="Wang J."/>
            <person name="Zhu Y."/>
            <person name="Liu G."/>
            <person name="Chen Q."/>
            <person name="Chen Z."/>
            <person name="Lan J."/>
            <person name="Che J."/>
            <person name="Ge C."/>
            <person name="Shi H."/>
            <person name="Pan Z."/>
            <person name="Liu X."/>
        </authorList>
    </citation>
    <scope>NUCLEOTIDE SEQUENCE [LARGE SCALE GENOMIC DNA]</scope>
    <source>
        <strain evidence="8">DSM 16467</strain>
    </source>
</reference>
<dbReference type="InterPro" id="IPR001670">
    <property type="entry name" value="ADH_Fe/GldA"/>
</dbReference>
<evidence type="ECO:0000256" key="2">
    <source>
        <dbReference type="ARBA" id="ARBA00023002"/>
    </source>
</evidence>
<dbReference type="InterPro" id="IPR056798">
    <property type="entry name" value="ADH_Fe_C"/>
</dbReference>
<evidence type="ECO:0000256" key="3">
    <source>
        <dbReference type="ARBA" id="ARBA00023027"/>
    </source>
</evidence>
<evidence type="ECO:0000259" key="6">
    <source>
        <dbReference type="Pfam" id="PF25137"/>
    </source>
</evidence>
<dbReference type="STRING" id="284581.AMD01_04665"/>
<dbReference type="Pfam" id="PF00465">
    <property type="entry name" value="Fe-ADH"/>
    <property type="match status" value="1"/>
</dbReference>
<feature type="domain" description="Alcohol dehydrogenase iron-type/glycerol dehydrogenase GldA" evidence="5">
    <location>
        <begin position="9"/>
        <end position="177"/>
    </location>
</feature>
<dbReference type="PANTHER" id="PTHR43633:SF1">
    <property type="entry name" value="ALCOHOL DEHYDROGENASE YQHD"/>
    <property type="match status" value="1"/>
</dbReference>
<feature type="domain" description="Fe-containing alcohol dehydrogenase-like C-terminal" evidence="6">
    <location>
        <begin position="188"/>
        <end position="386"/>
    </location>
</feature>
<dbReference type="GO" id="GO:1990362">
    <property type="term" value="F:butanol dehydrogenase (NAD+) activity"/>
    <property type="evidence" value="ECO:0007669"/>
    <property type="project" value="InterPro"/>
</dbReference>
<evidence type="ECO:0000313" key="7">
    <source>
        <dbReference type="EMBL" id="KOO48523.1"/>
    </source>
</evidence>
<dbReference type="FunFam" id="1.20.1090.10:FF:000009">
    <property type="entry name" value="NADH-dependent butanol dehydrogenase"/>
    <property type="match status" value="1"/>
</dbReference>
<dbReference type="InterPro" id="IPR044731">
    <property type="entry name" value="BDH-like"/>
</dbReference>
<dbReference type="Gene3D" id="3.40.50.1970">
    <property type="match status" value="1"/>
</dbReference>
<gene>
    <name evidence="7" type="ORF">AMD01_04665</name>
</gene>
<dbReference type="Pfam" id="PF25137">
    <property type="entry name" value="ADH_Fe_C"/>
    <property type="match status" value="1"/>
</dbReference>
<accession>A0A0M0LCW9</accession>
<name>A0A0M0LCW9_9BACI</name>
<keyword evidence="8" id="KW-1185">Reference proteome</keyword>
<dbReference type="Gene3D" id="1.20.1090.10">
    <property type="entry name" value="Dehydroquinate synthase-like - alpha domain"/>
    <property type="match status" value="1"/>
</dbReference>
<protein>
    <submittedName>
        <fullName evidence="7">Butanol dehydrogenase</fullName>
    </submittedName>
</protein>
<keyword evidence="3" id="KW-0520">NAD</keyword>
<evidence type="ECO:0000259" key="5">
    <source>
        <dbReference type="Pfam" id="PF00465"/>
    </source>
</evidence>
<evidence type="ECO:0000313" key="8">
    <source>
        <dbReference type="Proteomes" id="UP000037558"/>
    </source>
</evidence>